<sequence>MLTTLIAHEARCLVRTHLTIVGVCLLVGAGLIGVGLLDVPTLSPFAMLLAAGAFMVPAYAVFIHCLVEYWQSMYGQRGYLTMVIPVRGRLIYAAKVAYGVLASAVAAVVSLAGVVVTFLVNAHIQGVGLSQAWEPMREAIETLGAWRCLLLALTALLMCLAWMVMDTALMSIGAQGRWNHLGFAAPVIGFVILYAVSQVVTLVSMMLVPLSLDLTTGELGTEFMLGSFLESVRTDSEPQILGLGFLPATWILAAVLAWWAVRAIEKHTSLR</sequence>
<reference evidence="2 3" key="1">
    <citation type="submission" date="2021-08" db="EMBL/GenBank/DDBJ databases">
        <title>Whole genome sequence of novel Actinomyces species strain MAS-1.</title>
        <authorList>
            <person name="Saito M."/>
            <person name="Kuwahara N."/>
            <person name="Takizawa T."/>
            <person name="Gotouda H."/>
            <person name="Ochiai T."/>
        </authorList>
    </citation>
    <scope>NUCLEOTIDE SEQUENCE [LARGE SCALE GENOMIC DNA]</scope>
    <source>
        <strain evidence="2 3">MAS-1</strain>
    </source>
</reference>
<feature type="transmembrane region" description="Helical" evidence="1">
    <location>
        <begin position="45"/>
        <end position="67"/>
    </location>
</feature>
<accession>A0ABM7U7L9</accession>
<feature type="transmembrane region" description="Helical" evidence="1">
    <location>
        <begin position="96"/>
        <end position="124"/>
    </location>
</feature>
<evidence type="ECO:0008006" key="4">
    <source>
        <dbReference type="Google" id="ProtNLM"/>
    </source>
</evidence>
<evidence type="ECO:0000313" key="3">
    <source>
        <dbReference type="Proteomes" id="UP000824496"/>
    </source>
</evidence>
<feature type="transmembrane region" description="Helical" evidence="1">
    <location>
        <begin position="240"/>
        <end position="261"/>
    </location>
</feature>
<feature type="transmembrane region" description="Helical" evidence="1">
    <location>
        <begin position="12"/>
        <end position="33"/>
    </location>
</feature>
<name>A0ABM7U7L9_9ACTO</name>
<feature type="transmembrane region" description="Helical" evidence="1">
    <location>
        <begin position="181"/>
        <end position="208"/>
    </location>
</feature>
<dbReference type="Proteomes" id="UP000824496">
    <property type="component" value="Chromosome"/>
</dbReference>
<evidence type="ECO:0000256" key="1">
    <source>
        <dbReference type="SAM" id="Phobius"/>
    </source>
</evidence>
<organism evidence="2 3">
    <name type="scientific">Actinomyces capricornis</name>
    <dbReference type="NCBI Taxonomy" id="2755559"/>
    <lineage>
        <taxon>Bacteria</taxon>
        <taxon>Bacillati</taxon>
        <taxon>Actinomycetota</taxon>
        <taxon>Actinomycetes</taxon>
        <taxon>Actinomycetales</taxon>
        <taxon>Actinomycetaceae</taxon>
        <taxon>Actinomyces</taxon>
    </lineage>
</organism>
<keyword evidence="1" id="KW-0812">Transmembrane</keyword>
<protein>
    <recommendedName>
        <fullName evidence="4">ABC transporter permease</fullName>
    </recommendedName>
</protein>
<keyword evidence="1" id="KW-1133">Transmembrane helix</keyword>
<keyword evidence="1" id="KW-0472">Membrane</keyword>
<feature type="transmembrane region" description="Helical" evidence="1">
    <location>
        <begin position="144"/>
        <end position="169"/>
    </location>
</feature>
<dbReference type="RefSeq" id="WP_223910259.1">
    <property type="nucleotide sequence ID" value="NZ_AP025017.1"/>
</dbReference>
<keyword evidence="3" id="KW-1185">Reference proteome</keyword>
<gene>
    <name evidence="2" type="ORF">MANAM107_03160</name>
</gene>
<evidence type="ECO:0000313" key="2">
    <source>
        <dbReference type="EMBL" id="BDA63482.1"/>
    </source>
</evidence>
<proteinExistence type="predicted"/>
<dbReference type="EMBL" id="AP025017">
    <property type="protein sequence ID" value="BDA63482.1"/>
    <property type="molecule type" value="Genomic_DNA"/>
</dbReference>